<dbReference type="GO" id="GO:0005886">
    <property type="term" value="C:plasma membrane"/>
    <property type="evidence" value="ECO:0007669"/>
    <property type="project" value="TreeGrafter"/>
</dbReference>
<protein>
    <submittedName>
        <fullName evidence="10">SLC13 family permease</fullName>
    </submittedName>
</protein>
<feature type="transmembrane region" description="Helical" evidence="8">
    <location>
        <begin position="711"/>
        <end position="738"/>
    </location>
</feature>
<keyword evidence="2" id="KW-0813">Transport</keyword>
<evidence type="ECO:0000313" key="11">
    <source>
        <dbReference type="Proteomes" id="UP000427769"/>
    </source>
</evidence>
<evidence type="ECO:0000313" key="10">
    <source>
        <dbReference type="EMBL" id="BBO78905.1"/>
    </source>
</evidence>
<dbReference type="PROSITE" id="PS51202">
    <property type="entry name" value="RCK_C"/>
    <property type="match status" value="1"/>
</dbReference>
<dbReference type="RefSeq" id="WP_197740463.1">
    <property type="nucleotide sequence ID" value="NZ_AP021875.1"/>
</dbReference>
<dbReference type="GO" id="GO:0006813">
    <property type="term" value="P:potassium ion transport"/>
    <property type="evidence" value="ECO:0007669"/>
    <property type="project" value="InterPro"/>
</dbReference>
<dbReference type="Pfam" id="PF02080">
    <property type="entry name" value="TrkA_C"/>
    <property type="match status" value="1"/>
</dbReference>
<feature type="transmembrane region" description="Helical" evidence="8">
    <location>
        <begin position="612"/>
        <end position="635"/>
    </location>
</feature>
<feature type="transmembrane region" description="Helical" evidence="8">
    <location>
        <begin position="198"/>
        <end position="217"/>
    </location>
</feature>
<gene>
    <name evidence="10" type="ORF">DSCW_63220</name>
</gene>
<evidence type="ECO:0000256" key="6">
    <source>
        <dbReference type="ARBA" id="ARBA00023136"/>
    </source>
</evidence>
<keyword evidence="3 8" id="KW-0812">Transmembrane</keyword>
<feature type="domain" description="RCK C-terminal" evidence="9">
    <location>
        <begin position="511"/>
        <end position="595"/>
    </location>
</feature>
<dbReference type="InterPro" id="IPR036721">
    <property type="entry name" value="RCK_C_sf"/>
</dbReference>
<feature type="transmembrane region" description="Helical" evidence="8">
    <location>
        <begin position="789"/>
        <end position="812"/>
    </location>
</feature>
<dbReference type="AlphaFoldDB" id="A0A5K7ZDQ9"/>
<feature type="transmembrane region" description="Helical" evidence="8">
    <location>
        <begin position="333"/>
        <end position="357"/>
    </location>
</feature>
<evidence type="ECO:0000256" key="8">
    <source>
        <dbReference type="SAM" id="Phobius"/>
    </source>
</evidence>
<evidence type="ECO:0000256" key="1">
    <source>
        <dbReference type="ARBA" id="ARBA00004141"/>
    </source>
</evidence>
<evidence type="ECO:0000256" key="7">
    <source>
        <dbReference type="SAM" id="MobiDB-lite"/>
    </source>
</evidence>
<keyword evidence="5 8" id="KW-1133">Transmembrane helix</keyword>
<evidence type="ECO:0000256" key="2">
    <source>
        <dbReference type="ARBA" id="ARBA00022448"/>
    </source>
</evidence>
<evidence type="ECO:0000259" key="9">
    <source>
        <dbReference type="PROSITE" id="PS51202"/>
    </source>
</evidence>
<keyword evidence="6 8" id="KW-0472">Membrane</keyword>
<evidence type="ECO:0000256" key="4">
    <source>
        <dbReference type="ARBA" id="ARBA00022737"/>
    </source>
</evidence>
<dbReference type="Gene3D" id="3.30.70.1450">
    <property type="entry name" value="Regulator of K+ conductance, C-terminal domain"/>
    <property type="match status" value="1"/>
</dbReference>
<feature type="transmembrane region" description="Helical" evidence="8">
    <location>
        <begin position="377"/>
        <end position="398"/>
    </location>
</feature>
<feature type="compositionally biased region" description="Polar residues" evidence="7">
    <location>
        <begin position="45"/>
        <end position="55"/>
    </location>
</feature>
<comment type="subcellular location">
    <subcellularLocation>
        <location evidence="1">Membrane</location>
        <topology evidence="1">Multi-pass membrane protein</topology>
    </subcellularLocation>
</comment>
<evidence type="ECO:0000256" key="3">
    <source>
        <dbReference type="ARBA" id="ARBA00022692"/>
    </source>
</evidence>
<keyword evidence="11" id="KW-1185">Reference proteome</keyword>
<feature type="transmembrane region" description="Helical" evidence="8">
    <location>
        <begin position="641"/>
        <end position="661"/>
    </location>
</feature>
<sequence length="813" mass="88947">MGILKGLLWIARLAVSVAVVMNFPFFPQNAEGAPPPSPKPPQPVAASQRTGSSRSPKYIEVRIKQPLKTLIAGESGSFELEARLTAPENTVGKQVRWDREKAVPLVIYIAVPEDSGIAFIDRIHPDRPYRHILVKFKRPSCSDTQPLTATVDYIVNPRTIAGSHSFWMDIYGELVDARNLKVQDMGVHRLPFEIDTHLKTKVLMLTIIAAAVFLFIVEWVRVDVVAIAMMVLLPELGLLNARDTFKGLSSNAVVAIIGVMIISYGLNRAGLVNRMIQPLLKRVGRSSRRLTVIFSGLIAVISSVMQNTGAAVLFLPAIRLVASYRLKIPISRVLMPIGMAAILGGTLTMIGTSPLILLNDILPSGMPKFAFLELTPIGLALVVGGIAYLSTVGLGMLAGRQEKSSSDSNKPVDPAREGILDAYPLIKGPFEIHVPEDFRPARLPLTVMQIRRRYLVNIVASAEIDGTCKVAPLPDMTVQPGHFLCVYGPVKAVERFVSAYGLDLKEEPEFFKNDMFNPSLAGIVEGVVSPRSGLIGKTIREIRFRETFGLNALAIHQSDKAYYRQLADRPLQAGDAVLLHGTWEQLHALEDLHRNLIIITPFEKEFHKPEKAAWASICFMVTLGLMLLSSFYFQSQSYNPIPLSVCLMLGAVCMVLTRVISINEAYRAVDWRTVFLLGGLIPLGMAMNQTGTAQWIARGIVAGLGPLMNPLLLLILLAALSCGFTMVISNVGACTLLIPLGISIANQIGVDPRVAAIVVGLGVSNSFILPTHQVNALYMGPGEYRTRDYIRIGGGLAVIYIIILVAMTYFFYL</sequence>
<feature type="transmembrane region" description="Helical" evidence="8">
    <location>
        <begin position="673"/>
        <end position="691"/>
    </location>
</feature>
<feature type="transmembrane region" description="Helical" evidence="8">
    <location>
        <begin position="287"/>
        <end position="304"/>
    </location>
</feature>
<dbReference type="InterPro" id="IPR006037">
    <property type="entry name" value="RCK_C"/>
</dbReference>
<dbReference type="PANTHER" id="PTHR43652:SF2">
    <property type="entry name" value="BASIC AMINO ACID ANTIPORTER YFCC-RELATED"/>
    <property type="match status" value="1"/>
</dbReference>
<proteinExistence type="predicted"/>
<feature type="region of interest" description="Disordered" evidence="7">
    <location>
        <begin position="31"/>
        <end position="56"/>
    </location>
</feature>
<keyword evidence="4" id="KW-0677">Repeat</keyword>
<organism evidence="10 11">
    <name type="scientific">Desulfosarcina widdelii</name>
    <dbReference type="NCBI Taxonomy" id="947919"/>
    <lineage>
        <taxon>Bacteria</taxon>
        <taxon>Pseudomonadati</taxon>
        <taxon>Thermodesulfobacteriota</taxon>
        <taxon>Desulfobacteria</taxon>
        <taxon>Desulfobacterales</taxon>
        <taxon>Desulfosarcinaceae</taxon>
        <taxon>Desulfosarcina</taxon>
    </lineage>
</organism>
<dbReference type="PANTHER" id="PTHR43652">
    <property type="entry name" value="BASIC AMINO ACID ANTIPORTER YFCC-RELATED"/>
    <property type="match status" value="1"/>
</dbReference>
<reference evidence="10 11" key="1">
    <citation type="submission" date="2019-11" db="EMBL/GenBank/DDBJ databases">
        <title>Comparative genomics of hydrocarbon-degrading Desulfosarcina strains.</title>
        <authorList>
            <person name="Watanabe M."/>
            <person name="Kojima H."/>
            <person name="Fukui M."/>
        </authorList>
    </citation>
    <scope>NUCLEOTIDE SEQUENCE [LARGE SCALE GENOMIC DNA]</scope>
    <source>
        <strain evidence="10 11">PP31</strain>
    </source>
</reference>
<dbReference type="SUPFAM" id="SSF116726">
    <property type="entry name" value="TrkA C-terminal domain-like"/>
    <property type="match status" value="2"/>
</dbReference>
<dbReference type="Pfam" id="PF03600">
    <property type="entry name" value="CitMHS"/>
    <property type="match status" value="1"/>
</dbReference>
<dbReference type="InterPro" id="IPR051679">
    <property type="entry name" value="DASS-Related_Transporters"/>
</dbReference>
<accession>A0A5K7ZDQ9</accession>
<dbReference type="Proteomes" id="UP000427769">
    <property type="component" value="Chromosome"/>
</dbReference>
<feature type="transmembrane region" description="Helical" evidence="8">
    <location>
        <begin position="247"/>
        <end position="266"/>
    </location>
</feature>
<dbReference type="EMBL" id="AP021875">
    <property type="protein sequence ID" value="BBO78905.1"/>
    <property type="molecule type" value="Genomic_DNA"/>
</dbReference>
<feature type="compositionally biased region" description="Pro residues" evidence="7">
    <location>
        <begin position="33"/>
        <end position="43"/>
    </location>
</feature>
<evidence type="ECO:0000256" key="5">
    <source>
        <dbReference type="ARBA" id="ARBA00022989"/>
    </source>
</evidence>
<dbReference type="GO" id="GO:0008324">
    <property type="term" value="F:monoatomic cation transmembrane transporter activity"/>
    <property type="evidence" value="ECO:0007669"/>
    <property type="project" value="InterPro"/>
</dbReference>
<name>A0A5K7ZDQ9_9BACT</name>
<dbReference type="InterPro" id="IPR004680">
    <property type="entry name" value="Cit_transptr-like_dom"/>
</dbReference>
<dbReference type="KEGG" id="dwd:DSCW_63220"/>
<feature type="transmembrane region" description="Helical" evidence="8">
    <location>
        <begin position="750"/>
        <end position="769"/>
    </location>
</feature>